<organism evidence="2 3">
    <name type="scientific">Dendryphion nanum</name>
    <dbReference type="NCBI Taxonomy" id="256645"/>
    <lineage>
        <taxon>Eukaryota</taxon>
        <taxon>Fungi</taxon>
        <taxon>Dikarya</taxon>
        <taxon>Ascomycota</taxon>
        <taxon>Pezizomycotina</taxon>
        <taxon>Dothideomycetes</taxon>
        <taxon>Pleosporomycetidae</taxon>
        <taxon>Pleosporales</taxon>
        <taxon>Torulaceae</taxon>
        <taxon>Dendryphion</taxon>
    </lineage>
</organism>
<proteinExistence type="predicted"/>
<comment type="caution">
    <text evidence="2">The sequence shown here is derived from an EMBL/GenBank/DDBJ whole genome shotgun (WGS) entry which is preliminary data.</text>
</comment>
<dbReference type="Proteomes" id="UP000700596">
    <property type="component" value="Unassembled WGS sequence"/>
</dbReference>
<reference evidence="2" key="1">
    <citation type="journal article" date="2021" name="Nat. Commun.">
        <title>Genetic determinants of endophytism in the Arabidopsis root mycobiome.</title>
        <authorList>
            <person name="Mesny F."/>
            <person name="Miyauchi S."/>
            <person name="Thiergart T."/>
            <person name="Pickel B."/>
            <person name="Atanasova L."/>
            <person name="Karlsson M."/>
            <person name="Huettel B."/>
            <person name="Barry K.W."/>
            <person name="Haridas S."/>
            <person name="Chen C."/>
            <person name="Bauer D."/>
            <person name="Andreopoulos W."/>
            <person name="Pangilinan J."/>
            <person name="LaButti K."/>
            <person name="Riley R."/>
            <person name="Lipzen A."/>
            <person name="Clum A."/>
            <person name="Drula E."/>
            <person name="Henrissat B."/>
            <person name="Kohler A."/>
            <person name="Grigoriev I.V."/>
            <person name="Martin F.M."/>
            <person name="Hacquard S."/>
        </authorList>
    </citation>
    <scope>NUCLEOTIDE SEQUENCE</scope>
    <source>
        <strain evidence="2">MPI-CAGE-CH-0243</strain>
    </source>
</reference>
<name>A0A9P9DJ50_9PLEO</name>
<evidence type="ECO:0000313" key="2">
    <source>
        <dbReference type="EMBL" id="KAH7119907.1"/>
    </source>
</evidence>
<dbReference type="EMBL" id="JAGMWT010000011">
    <property type="protein sequence ID" value="KAH7119907.1"/>
    <property type="molecule type" value="Genomic_DNA"/>
</dbReference>
<sequence length="220" mass="24440">MSACAPPGLGRHADGHLDMTLSIADLRAPSIPTKRYRDAQTSRSSMRKGTPNSIHTYSRPAIYPLGYWSPPRGGKVRRLEAAQNARIELHQSTLLNLTLADPTNAHASGTESELWILPDFEDWELDTPSVAAVDKETFFTAPSSPQSDERKDTQPTSLVERAVNSNRERLRRRLEGDGWDFVGGRYSDEIIDDVENSGEDESVDEEFDVVVLPRCTTIGT</sequence>
<dbReference type="OrthoDB" id="3763456at2759"/>
<evidence type="ECO:0000313" key="3">
    <source>
        <dbReference type="Proteomes" id="UP000700596"/>
    </source>
</evidence>
<keyword evidence="3" id="KW-1185">Reference proteome</keyword>
<dbReference type="AlphaFoldDB" id="A0A9P9DJ50"/>
<feature type="region of interest" description="Disordered" evidence="1">
    <location>
        <begin position="34"/>
        <end position="54"/>
    </location>
</feature>
<protein>
    <submittedName>
        <fullName evidence="2">Uncharacterized protein</fullName>
    </submittedName>
</protein>
<evidence type="ECO:0000256" key="1">
    <source>
        <dbReference type="SAM" id="MobiDB-lite"/>
    </source>
</evidence>
<gene>
    <name evidence="2" type="ORF">B0J11DRAFT_72157</name>
</gene>
<accession>A0A9P9DJ50</accession>